<proteinExistence type="predicted"/>
<gene>
    <name evidence="1" type="ORF">NAPIS_ORF01155</name>
</gene>
<dbReference type="EMBL" id="KE647158">
    <property type="protein sequence ID" value="EQB61276.1"/>
    <property type="molecule type" value="Genomic_DNA"/>
</dbReference>
<dbReference type="VEuPathDB" id="MicrosporidiaDB:NAPIS_ORF01155"/>
<dbReference type="HOGENOM" id="CLU_1468592_0_0_1"/>
<dbReference type="Proteomes" id="UP000053780">
    <property type="component" value="Unassembled WGS sequence"/>
</dbReference>
<evidence type="ECO:0000313" key="1">
    <source>
        <dbReference type="EMBL" id="EQB61276.1"/>
    </source>
</evidence>
<reference evidence="1 2" key="1">
    <citation type="journal article" date="2013" name="BMC Genomics">
        <title>Genome sequencing and comparative genomics of honey bee microsporidia, Nosema apis reveal novel insights into host-parasite interactions.</title>
        <authorList>
            <person name="Chen Yp."/>
            <person name="Pettis J.S."/>
            <person name="Zhao Y."/>
            <person name="Liu X."/>
            <person name="Tallon L.J."/>
            <person name="Sadzewicz L.D."/>
            <person name="Li R."/>
            <person name="Zheng H."/>
            <person name="Huang S."/>
            <person name="Zhang X."/>
            <person name="Hamilton M.C."/>
            <person name="Pernal S.F."/>
            <person name="Melathopoulos A.P."/>
            <person name="Yan X."/>
            <person name="Evans J.D."/>
        </authorList>
    </citation>
    <scope>NUCLEOTIDE SEQUENCE [LARGE SCALE GENOMIC DNA]</scope>
    <source>
        <strain evidence="1 2">BRL 01</strain>
    </source>
</reference>
<name>T0MDE2_9MICR</name>
<sequence length="184" mass="22279">MYNNIIDYIDDMNNIEYINYMEKLHILDAELLYLILIVHKELDLDITMYFNNYKDMNIHDINILILFYEYFYKNNKLLEKECLMLLDISILPDSNILTLLHISSNKNIILEGYKRKILTSDILEKHTLLMCLKGELYEFLRSIFIINIQSYLNNNIRIIFEKEKSIYELYGDYKIVEFYNNLLN</sequence>
<dbReference type="AlphaFoldDB" id="T0MDE2"/>
<keyword evidence="2" id="KW-1185">Reference proteome</keyword>
<accession>T0MDE2</accession>
<evidence type="ECO:0000313" key="2">
    <source>
        <dbReference type="Proteomes" id="UP000053780"/>
    </source>
</evidence>
<protein>
    <submittedName>
        <fullName evidence="1">Uncharacterized protein</fullName>
    </submittedName>
</protein>
<organism evidence="1 2">
    <name type="scientific">Vairimorpha apis BRL 01</name>
    <dbReference type="NCBI Taxonomy" id="1037528"/>
    <lineage>
        <taxon>Eukaryota</taxon>
        <taxon>Fungi</taxon>
        <taxon>Fungi incertae sedis</taxon>
        <taxon>Microsporidia</taxon>
        <taxon>Nosematidae</taxon>
        <taxon>Vairimorpha</taxon>
    </lineage>
</organism>